<keyword evidence="1" id="KW-0812">Transmembrane</keyword>
<gene>
    <name evidence="2" type="ORF">IAA84_13585</name>
</gene>
<feature type="transmembrane region" description="Helical" evidence="1">
    <location>
        <begin position="9"/>
        <end position="29"/>
    </location>
</feature>
<evidence type="ECO:0000313" key="2">
    <source>
        <dbReference type="EMBL" id="HIS94038.1"/>
    </source>
</evidence>
<reference evidence="2" key="1">
    <citation type="submission" date="2020-10" db="EMBL/GenBank/DDBJ databases">
        <authorList>
            <person name="Gilroy R."/>
        </authorList>
    </citation>
    <scope>NUCLEOTIDE SEQUENCE</scope>
    <source>
        <strain evidence="2">13766</strain>
    </source>
</reference>
<evidence type="ECO:0000256" key="1">
    <source>
        <dbReference type="SAM" id="Phobius"/>
    </source>
</evidence>
<keyword evidence="1" id="KW-1133">Transmembrane helix</keyword>
<comment type="caution">
    <text evidence="2">The sequence shown here is derived from an EMBL/GenBank/DDBJ whole genome shotgun (WGS) entry which is preliminary data.</text>
</comment>
<proteinExistence type="predicted"/>
<keyword evidence="1" id="KW-0472">Membrane</keyword>
<protein>
    <submittedName>
        <fullName evidence="2">Uncharacterized protein</fullName>
    </submittedName>
</protein>
<dbReference type="EMBL" id="DVJN01000261">
    <property type="protein sequence ID" value="HIS94038.1"/>
    <property type="molecule type" value="Genomic_DNA"/>
</dbReference>
<dbReference type="AlphaFoldDB" id="A0A9D1G2D5"/>
<organism evidence="2 3">
    <name type="scientific">Candidatus Alectryocaccomicrobium excrementavium</name>
    <dbReference type="NCBI Taxonomy" id="2840668"/>
    <lineage>
        <taxon>Bacteria</taxon>
        <taxon>Bacillati</taxon>
        <taxon>Bacillota</taxon>
        <taxon>Clostridia</taxon>
        <taxon>Candidatus Alectryocaccomicrobium</taxon>
    </lineage>
</organism>
<name>A0A9D1G2D5_9FIRM</name>
<sequence length="151" mass="16283">MKHISKKTVVIAIAFLLCVAAAVVIILYATQLPPGGSPQAGTVPLNSASGVFDVAVNPHTGQIGYAGQEHITILSSGGETIAELAYGEPAYERIAFDMGAEKWWGHNSIDESFHAFSKDFAFVESIHLDIPDLKTIDLFKVHNDRYILLSG</sequence>
<evidence type="ECO:0000313" key="3">
    <source>
        <dbReference type="Proteomes" id="UP000824140"/>
    </source>
</evidence>
<feature type="non-terminal residue" evidence="2">
    <location>
        <position position="151"/>
    </location>
</feature>
<accession>A0A9D1G2D5</accession>
<dbReference type="Proteomes" id="UP000824140">
    <property type="component" value="Unassembled WGS sequence"/>
</dbReference>
<reference evidence="2" key="2">
    <citation type="journal article" date="2021" name="PeerJ">
        <title>Extensive microbial diversity within the chicken gut microbiome revealed by metagenomics and culture.</title>
        <authorList>
            <person name="Gilroy R."/>
            <person name="Ravi A."/>
            <person name="Getino M."/>
            <person name="Pursley I."/>
            <person name="Horton D.L."/>
            <person name="Alikhan N.F."/>
            <person name="Baker D."/>
            <person name="Gharbi K."/>
            <person name="Hall N."/>
            <person name="Watson M."/>
            <person name="Adriaenssens E.M."/>
            <person name="Foster-Nyarko E."/>
            <person name="Jarju S."/>
            <person name="Secka A."/>
            <person name="Antonio M."/>
            <person name="Oren A."/>
            <person name="Chaudhuri R.R."/>
            <person name="La Ragione R."/>
            <person name="Hildebrand F."/>
            <person name="Pallen M.J."/>
        </authorList>
    </citation>
    <scope>NUCLEOTIDE SEQUENCE</scope>
    <source>
        <strain evidence="2">13766</strain>
    </source>
</reference>